<evidence type="ECO:0000313" key="3">
    <source>
        <dbReference type="Proteomes" id="UP000488506"/>
    </source>
</evidence>
<sequence>MKTNIILIGTGNIGKRHLQAISNLSSVDRITCYDTAEDALASVPEFCKSNNLNINNLVFSSDYGVLLQSISDNTVVIIATTAKGRGKLLEDVIRKAPLAIIAEKPLCQTLEEYEAIMKLSKTWNVPVYINFARHMFSFYRDIHTTMKDAQHKSLNAVFPDGMGCIGIHMFELMTWLLSPKTYKIIHSSVEGVFKTKRKGYSDIYGSLVILLDDTHLCSFTTSNKEKVFSIEISSGRKEYKIYEASQKMIISDILNNVNIHEVEILYVSQMTDKIVSDILEKRKTNKLPDVFQSYLAHKILFDYMALNRKEKTNIT</sequence>
<dbReference type="EMBL" id="WPAF01000001">
    <property type="protein sequence ID" value="KAF0135228.1"/>
    <property type="molecule type" value="Genomic_DNA"/>
</dbReference>
<dbReference type="PANTHER" id="PTHR43377">
    <property type="entry name" value="BILIVERDIN REDUCTASE A"/>
    <property type="match status" value="1"/>
</dbReference>
<comment type="caution">
    <text evidence="2">The sequence shown here is derived from an EMBL/GenBank/DDBJ whole genome shotgun (WGS) entry which is preliminary data.</text>
</comment>
<dbReference type="Proteomes" id="UP000488506">
    <property type="component" value="Unassembled WGS sequence"/>
</dbReference>
<dbReference type="SUPFAM" id="SSF51735">
    <property type="entry name" value="NAD(P)-binding Rossmann-fold domains"/>
    <property type="match status" value="1"/>
</dbReference>
<dbReference type="InterPro" id="IPR036291">
    <property type="entry name" value="NAD(P)-bd_dom_sf"/>
</dbReference>
<dbReference type="Pfam" id="PF01408">
    <property type="entry name" value="GFO_IDH_MocA"/>
    <property type="match status" value="1"/>
</dbReference>
<gene>
    <name evidence="2" type="ORF">FD145_54</name>
</gene>
<evidence type="ECO:0000313" key="2">
    <source>
        <dbReference type="EMBL" id="KAF0135228.1"/>
    </source>
</evidence>
<feature type="domain" description="Gfo/Idh/MocA-like oxidoreductase N-terminal" evidence="1">
    <location>
        <begin position="4"/>
        <end position="130"/>
    </location>
</feature>
<dbReference type="PANTHER" id="PTHR43377:SF1">
    <property type="entry name" value="BILIVERDIN REDUCTASE A"/>
    <property type="match status" value="1"/>
</dbReference>
<dbReference type="Gene3D" id="3.40.50.720">
    <property type="entry name" value="NAD(P)-binding Rossmann-like Domain"/>
    <property type="match status" value="1"/>
</dbReference>
<name>A0A833L2F4_UNCSA</name>
<organism evidence="2 3">
    <name type="scientific">Candidatus Saganbacteria bacterium</name>
    <dbReference type="NCBI Taxonomy" id="2575572"/>
    <lineage>
        <taxon>Bacteria</taxon>
        <taxon>Bacillati</taxon>
        <taxon>Saganbacteria</taxon>
    </lineage>
</organism>
<proteinExistence type="predicted"/>
<dbReference type="GO" id="GO:0000166">
    <property type="term" value="F:nucleotide binding"/>
    <property type="evidence" value="ECO:0007669"/>
    <property type="project" value="InterPro"/>
</dbReference>
<protein>
    <recommendedName>
        <fullName evidence="1">Gfo/Idh/MocA-like oxidoreductase N-terminal domain-containing protein</fullName>
    </recommendedName>
</protein>
<dbReference type="InterPro" id="IPR051450">
    <property type="entry name" value="Gfo/Idh/MocA_Oxidoreductases"/>
</dbReference>
<reference evidence="2 3" key="1">
    <citation type="submission" date="2019-12" db="EMBL/GenBank/DDBJ databases">
        <authorList>
            <person name="Wolfe R."/>
            <person name="Danczak R."/>
            <person name="Wilkins M."/>
        </authorList>
    </citation>
    <scope>NUCLEOTIDE SEQUENCE [LARGE SCALE GENOMIC DNA]</scope>
    <source>
        <strain evidence="2">X2_MaxBin.013</strain>
    </source>
</reference>
<dbReference type="AlphaFoldDB" id="A0A833L2F4"/>
<evidence type="ECO:0000259" key="1">
    <source>
        <dbReference type="Pfam" id="PF01408"/>
    </source>
</evidence>
<dbReference type="InterPro" id="IPR000683">
    <property type="entry name" value="Gfo/Idh/MocA-like_OxRdtase_N"/>
</dbReference>
<accession>A0A833L2F4</accession>